<dbReference type="PANTHER" id="PTHR10277">
    <property type="entry name" value="HOMOCITRATE SYNTHASE-RELATED"/>
    <property type="match status" value="1"/>
</dbReference>
<protein>
    <submittedName>
        <fullName evidence="3">Nucleoid-structuring protein H-NS</fullName>
    </submittedName>
</protein>
<dbReference type="InterPro" id="IPR013785">
    <property type="entry name" value="Aldolase_TIM"/>
</dbReference>
<dbReference type="PROSITE" id="PS50991">
    <property type="entry name" value="PYR_CT"/>
    <property type="match status" value="1"/>
</dbReference>
<keyword evidence="1" id="KW-0464">Manganese</keyword>
<dbReference type="GO" id="GO:0009098">
    <property type="term" value="P:L-leucine biosynthetic process"/>
    <property type="evidence" value="ECO:0007669"/>
    <property type="project" value="TreeGrafter"/>
</dbReference>
<evidence type="ECO:0000256" key="1">
    <source>
        <dbReference type="ARBA" id="ARBA00023211"/>
    </source>
</evidence>
<gene>
    <name evidence="3" type="ORF">APZ18_10450</name>
</gene>
<dbReference type="PANTHER" id="PTHR10277:SF9">
    <property type="entry name" value="2-ISOPROPYLMALATE SYNTHASE 1, CHLOROPLASTIC-RELATED"/>
    <property type="match status" value="1"/>
</dbReference>
<reference evidence="3 4" key="1">
    <citation type="submission" date="2015-10" db="EMBL/GenBank/DDBJ databases">
        <title>Butyribacter intestini gen. nov., sp. nov., a butyric acid-producing bacterium of the family Lachnospiraceae isolated from the human faeces.</title>
        <authorList>
            <person name="Zou Y."/>
            <person name="Xue W."/>
            <person name="Luo G."/>
            <person name="Lv M."/>
        </authorList>
    </citation>
    <scope>NUCLEOTIDE SEQUENCE [LARGE SCALE GENOMIC DNA]</scope>
    <source>
        <strain evidence="3 4">TF01-11</strain>
    </source>
</reference>
<dbReference type="RefSeq" id="WP_022014961.1">
    <property type="nucleotide sequence ID" value="NZ_DBGBRS010000152.1"/>
</dbReference>
<evidence type="ECO:0000259" key="2">
    <source>
        <dbReference type="PROSITE" id="PS50991"/>
    </source>
</evidence>
<dbReference type="AlphaFoldDB" id="A0AAW3JSU6"/>
<evidence type="ECO:0000313" key="4">
    <source>
        <dbReference type="Proteomes" id="UP000050833"/>
    </source>
</evidence>
<dbReference type="EMBL" id="LLKB01000005">
    <property type="protein sequence ID" value="KQC85113.1"/>
    <property type="molecule type" value="Genomic_DNA"/>
</dbReference>
<sequence>MAQKGDLLSFRPDIKVLDATIRDGGLVNDFYFTDEFIRNLYLANVKAGVDYMEFGYRADKEMFDANKFGKWKFAEDDTIREIVGDNNTDLKISIMADVGRCNYKQDIHDRADSPVDLVRVATYVNTMPAALDMIEDAHKKGYETTCNIMAISNAKESDINTALEMLGNSPVDGIYIVDSFGSLFPEQIRKISEQYMEIADKYGKYIGMHAHNNQQLAFANTIESCAQGVSYLDATMGGMGRGAGNCQMELLLGFLKNPQYNLFPIIKFIEENIEPLKAAGVEWGFAIPYLLTGHLNQHPRTAIAAMKAGRKDYTEFYREIIDRDD</sequence>
<dbReference type="CDD" id="cd07944">
    <property type="entry name" value="DRE_TIM_HOA_like"/>
    <property type="match status" value="1"/>
</dbReference>
<organism evidence="3 4">
    <name type="scientific">Butyribacter intestini</name>
    <dbReference type="NCBI Taxonomy" id="1703332"/>
    <lineage>
        <taxon>Bacteria</taxon>
        <taxon>Bacillati</taxon>
        <taxon>Bacillota</taxon>
        <taxon>Clostridia</taxon>
        <taxon>Lachnospirales</taxon>
        <taxon>Lachnospiraceae</taxon>
        <taxon>Butyribacter</taxon>
    </lineage>
</organism>
<dbReference type="Pfam" id="PF00682">
    <property type="entry name" value="HMGL-like"/>
    <property type="match status" value="1"/>
</dbReference>
<keyword evidence="4" id="KW-1185">Reference proteome</keyword>
<name>A0AAW3JSU6_9FIRM</name>
<accession>A0AAW3JSU6</accession>
<proteinExistence type="predicted"/>
<dbReference type="Gene3D" id="3.20.20.70">
    <property type="entry name" value="Aldolase class I"/>
    <property type="match status" value="1"/>
</dbReference>
<dbReference type="SUPFAM" id="SSF51569">
    <property type="entry name" value="Aldolase"/>
    <property type="match status" value="1"/>
</dbReference>
<feature type="domain" description="Pyruvate carboxyltransferase" evidence="2">
    <location>
        <begin position="14"/>
        <end position="270"/>
    </location>
</feature>
<evidence type="ECO:0000313" key="3">
    <source>
        <dbReference type="EMBL" id="KQC85113.1"/>
    </source>
</evidence>
<dbReference type="InterPro" id="IPR050073">
    <property type="entry name" value="2-IPM_HCS-like"/>
</dbReference>
<dbReference type="Proteomes" id="UP000050833">
    <property type="component" value="Unassembled WGS sequence"/>
</dbReference>
<comment type="caution">
    <text evidence="3">The sequence shown here is derived from an EMBL/GenBank/DDBJ whole genome shotgun (WGS) entry which is preliminary data.</text>
</comment>
<dbReference type="InterPro" id="IPR000891">
    <property type="entry name" value="PYR_CT"/>
</dbReference>
<dbReference type="GO" id="GO:0003852">
    <property type="term" value="F:2-isopropylmalate synthase activity"/>
    <property type="evidence" value="ECO:0007669"/>
    <property type="project" value="TreeGrafter"/>
</dbReference>